<comment type="caution">
    <text evidence="7">The sequence shown here is derived from an EMBL/GenBank/DDBJ whole genome shotgun (WGS) entry which is preliminary data.</text>
</comment>
<accession>A0ABQ3XYF0</accession>
<dbReference type="EMBL" id="BOMI01000021">
    <property type="protein sequence ID" value="GID72697.1"/>
    <property type="molecule type" value="Genomic_DNA"/>
</dbReference>
<keyword evidence="8" id="KW-1185">Reference proteome</keyword>
<dbReference type="InterPro" id="IPR007627">
    <property type="entry name" value="RNA_pol_sigma70_r2"/>
</dbReference>
<name>A0ABQ3XYF0_9ACTN</name>
<dbReference type="Pfam" id="PF04542">
    <property type="entry name" value="Sigma70_r2"/>
    <property type="match status" value="1"/>
</dbReference>
<reference evidence="7 8" key="1">
    <citation type="submission" date="2021-01" db="EMBL/GenBank/DDBJ databases">
        <title>Whole genome shotgun sequence of Actinoplanes deccanensis NBRC 13994.</title>
        <authorList>
            <person name="Komaki H."/>
            <person name="Tamura T."/>
        </authorList>
    </citation>
    <scope>NUCLEOTIDE SEQUENCE [LARGE SCALE GENOMIC DNA]</scope>
    <source>
        <strain evidence="7 8">NBRC 13994</strain>
    </source>
</reference>
<evidence type="ECO:0000256" key="2">
    <source>
        <dbReference type="ARBA" id="ARBA00023015"/>
    </source>
</evidence>
<keyword evidence="3" id="KW-0731">Sigma factor</keyword>
<gene>
    <name evidence="7" type="primary">rpoE_4</name>
    <name evidence="7" type="ORF">Ade02nite_13380</name>
</gene>
<dbReference type="InterPro" id="IPR013324">
    <property type="entry name" value="RNA_pol_sigma_r3/r4-like"/>
</dbReference>
<dbReference type="PANTHER" id="PTHR43133">
    <property type="entry name" value="RNA POLYMERASE ECF-TYPE SIGMA FACTO"/>
    <property type="match status" value="1"/>
</dbReference>
<keyword evidence="5" id="KW-0804">Transcription</keyword>
<dbReference type="Gene3D" id="1.10.1740.10">
    <property type="match status" value="1"/>
</dbReference>
<proteinExistence type="inferred from homology"/>
<keyword evidence="2" id="KW-0805">Transcription regulation</keyword>
<dbReference type="PANTHER" id="PTHR43133:SF8">
    <property type="entry name" value="RNA POLYMERASE SIGMA FACTOR HI_1459-RELATED"/>
    <property type="match status" value="1"/>
</dbReference>
<evidence type="ECO:0000259" key="6">
    <source>
        <dbReference type="Pfam" id="PF04542"/>
    </source>
</evidence>
<dbReference type="SUPFAM" id="SSF88659">
    <property type="entry name" value="Sigma3 and sigma4 domains of RNA polymerase sigma factors"/>
    <property type="match status" value="1"/>
</dbReference>
<feature type="domain" description="RNA polymerase sigma-70 region 2" evidence="6">
    <location>
        <begin position="25"/>
        <end position="92"/>
    </location>
</feature>
<dbReference type="SUPFAM" id="SSF88946">
    <property type="entry name" value="Sigma2 domain of RNA polymerase sigma factors"/>
    <property type="match status" value="1"/>
</dbReference>
<organism evidence="7 8">
    <name type="scientific">Paractinoplanes deccanensis</name>
    <dbReference type="NCBI Taxonomy" id="113561"/>
    <lineage>
        <taxon>Bacteria</taxon>
        <taxon>Bacillati</taxon>
        <taxon>Actinomycetota</taxon>
        <taxon>Actinomycetes</taxon>
        <taxon>Micromonosporales</taxon>
        <taxon>Micromonosporaceae</taxon>
        <taxon>Paractinoplanes</taxon>
    </lineage>
</organism>
<protein>
    <submittedName>
        <fullName evidence="7">RNA polymerase sigma factor</fullName>
    </submittedName>
</protein>
<dbReference type="InterPro" id="IPR036388">
    <property type="entry name" value="WH-like_DNA-bd_sf"/>
</dbReference>
<dbReference type="NCBIfam" id="TIGR02937">
    <property type="entry name" value="sigma70-ECF"/>
    <property type="match status" value="1"/>
</dbReference>
<dbReference type="Gene3D" id="1.10.10.10">
    <property type="entry name" value="Winged helix-like DNA-binding domain superfamily/Winged helix DNA-binding domain"/>
    <property type="match status" value="1"/>
</dbReference>
<evidence type="ECO:0000256" key="4">
    <source>
        <dbReference type="ARBA" id="ARBA00023125"/>
    </source>
</evidence>
<dbReference type="InterPro" id="IPR013325">
    <property type="entry name" value="RNA_pol_sigma_r2"/>
</dbReference>
<dbReference type="Proteomes" id="UP000609879">
    <property type="component" value="Unassembled WGS sequence"/>
</dbReference>
<evidence type="ECO:0000256" key="5">
    <source>
        <dbReference type="ARBA" id="ARBA00023163"/>
    </source>
</evidence>
<evidence type="ECO:0000313" key="8">
    <source>
        <dbReference type="Proteomes" id="UP000609879"/>
    </source>
</evidence>
<sequence length="186" mass="21148">MTTVSDPTDLVAGCAAGDELAWQRLVRQFTPLVWTVARSHRLSDADCQDVYQLTFLKLIRRIGQLRSPDRLGSWITTTARRESLKHIERNRRYWPVGDSVMLDRPAPAEDRTDDLALRRVGNARVLDAFRRLPERDRRLLGLLMADSAPTYDEVGRALRIPRGSIGPLRQRALARLRDLLGPAVVE</sequence>
<dbReference type="RefSeq" id="WP_203760636.1">
    <property type="nucleotide sequence ID" value="NZ_BAAABO010000006.1"/>
</dbReference>
<evidence type="ECO:0000256" key="1">
    <source>
        <dbReference type="ARBA" id="ARBA00010641"/>
    </source>
</evidence>
<evidence type="ECO:0000313" key="7">
    <source>
        <dbReference type="EMBL" id="GID72697.1"/>
    </source>
</evidence>
<dbReference type="InterPro" id="IPR039425">
    <property type="entry name" value="RNA_pol_sigma-70-like"/>
</dbReference>
<dbReference type="InterPro" id="IPR014284">
    <property type="entry name" value="RNA_pol_sigma-70_dom"/>
</dbReference>
<evidence type="ECO:0000256" key="3">
    <source>
        <dbReference type="ARBA" id="ARBA00023082"/>
    </source>
</evidence>
<keyword evidence="4" id="KW-0238">DNA-binding</keyword>
<comment type="similarity">
    <text evidence="1">Belongs to the sigma-70 factor family. ECF subfamily.</text>
</comment>